<name>A0A2B4S8Q0_STYPI</name>
<organism evidence="2 3">
    <name type="scientific">Stylophora pistillata</name>
    <name type="common">Smooth cauliflower coral</name>
    <dbReference type="NCBI Taxonomy" id="50429"/>
    <lineage>
        <taxon>Eukaryota</taxon>
        <taxon>Metazoa</taxon>
        <taxon>Cnidaria</taxon>
        <taxon>Anthozoa</taxon>
        <taxon>Hexacorallia</taxon>
        <taxon>Scleractinia</taxon>
        <taxon>Astrocoeniina</taxon>
        <taxon>Pocilloporidae</taxon>
        <taxon>Stylophora</taxon>
    </lineage>
</organism>
<dbReference type="Proteomes" id="UP000225706">
    <property type="component" value="Unassembled WGS sequence"/>
</dbReference>
<accession>A0A2B4S8Q0</accession>
<evidence type="ECO:0000313" key="2">
    <source>
        <dbReference type="EMBL" id="PFX25180.1"/>
    </source>
</evidence>
<reference evidence="3" key="1">
    <citation type="journal article" date="2017" name="bioRxiv">
        <title>Comparative analysis of the genomes of Stylophora pistillata and Acropora digitifera provides evidence for extensive differences between species of corals.</title>
        <authorList>
            <person name="Voolstra C.R."/>
            <person name="Li Y."/>
            <person name="Liew Y.J."/>
            <person name="Baumgarten S."/>
            <person name="Zoccola D."/>
            <person name="Flot J.-F."/>
            <person name="Tambutte S."/>
            <person name="Allemand D."/>
            <person name="Aranda M."/>
        </authorList>
    </citation>
    <scope>NUCLEOTIDE SEQUENCE [LARGE SCALE GENOMIC DNA]</scope>
</reference>
<feature type="compositionally biased region" description="Basic and acidic residues" evidence="1">
    <location>
        <begin position="238"/>
        <end position="247"/>
    </location>
</feature>
<protein>
    <recommendedName>
        <fullName evidence="4">RNA-directed DNA polymerase from mobile element jockey</fullName>
    </recommendedName>
</protein>
<evidence type="ECO:0008006" key="4">
    <source>
        <dbReference type="Google" id="ProtNLM"/>
    </source>
</evidence>
<sequence>MDISSTQKVLHAHLVSPTISKEKLQIDKESSHRSRAEMSWQKGSKILPDFFPPDTTQKKKTLSQQTDQLRSLLPQFDFDISKLQNFVITRKDASITFSIPPITENKNIDCLKNISSNKASGIDDISARMLILAAPIIAPSIAKLINYLFITSLFPQRWKTAKVTPLFKGGGQENVNNYRPMSVLSELSKSQKDLHHSTMEPQMALFFIPKLIEKQVISKSKTNELFSAGQHTSPDSMHALRDNDEGL</sequence>
<dbReference type="AlphaFoldDB" id="A0A2B4S8Q0"/>
<evidence type="ECO:0000313" key="3">
    <source>
        <dbReference type="Proteomes" id="UP000225706"/>
    </source>
</evidence>
<feature type="region of interest" description="Disordered" evidence="1">
    <location>
        <begin position="225"/>
        <end position="247"/>
    </location>
</feature>
<dbReference type="EMBL" id="LSMT01000157">
    <property type="protein sequence ID" value="PFX25180.1"/>
    <property type="molecule type" value="Genomic_DNA"/>
</dbReference>
<comment type="caution">
    <text evidence="2">The sequence shown here is derived from an EMBL/GenBank/DDBJ whole genome shotgun (WGS) entry which is preliminary data.</text>
</comment>
<proteinExistence type="predicted"/>
<evidence type="ECO:0000256" key="1">
    <source>
        <dbReference type="SAM" id="MobiDB-lite"/>
    </source>
</evidence>
<feature type="compositionally biased region" description="Polar residues" evidence="1">
    <location>
        <begin position="225"/>
        <end position="235"/>
    </location>
</feature>
<gene>
    <name evidence="2" type="ORF">AWC38_SpisGene10190</name>
</gene>
<keyword evidence="3" id="KW-1185">Reference proteome</keyword>